<keyword evidence="8" id="KW-1185">Reference proteome</keyword>
<keyword evidence="2 4" id="KW-0067">ATP-binding</keyword>
<dbReference type="InterPro" id="IPR005337">
    <property type="entry name" value="RapZ-like"/>
</dbReference>
<feature type="domain" description="RapZ C-terminal" evidence="6">
    <location>
        <begin position="191"/>
        <end position="310"/>
    </location>
</feature>
<dbReference type="Proteomes" id="UP001459204">
    <property type="component" value="Unassembled WGS sequence"/>
</dbReference>
<dbReference type="PANTHER" id="PTHR30448">
    <property type="entry name" value="RNASE ADAPTER PROTEIN RAPZ"/>
    <property type="match status" value="1"/>
</dbReference>
<dbReference type="PIRSF" id="PIRSF005052">
    <property type="entry name" value="P-loopkin"/>
    <property type="match status" value="1"/>
</dbReference>
<evidence type="ECO:0000256" key="3">
    <source>
        <dbReference type="ARBA" id="ARBA00023134"/>
    </source>
</evidence>
<name>A0ABU9IXB3_9GAMM</name>
<evidence type="ECO:0000313" key="8">
    <source>
        <dbReference type="Proteomes" id="UP001459204"/>
    </source>
</evidence>
<evidence type="ECO:0000313" key="7">
    <source>
        <dbReference type="EMBL" id="MEL1263650.1"/>
    </source>
</evidence>
<dbReference type="RefSeq" id="WP_341724845.1">
    <property type="nucleotide sequence ID" value="NZ_JBBWWT010000002.1"/>
</dbReference>
<sequence length="311" mass="34702">MSTVETTGVSHPHDVLEDNGTPAAAAPTVVIVSGLSGSGKSVALKTFEDLDYYCVDNLPVELLPSFVRSLMRDDELPPKIAVGIDVRSRHSDLSKLAQWRAALTQLGLEGRLIFFDASDDVLLRRYSDTRRRHPLGHGGQTLSEAIRQERAIVQPLLAEADVVIDTSHLNVHQLRRRIIAEFAFNKGTSLSLLFESFAYKRGVPADADFVFDARVLPNPHWNPELRPYSGRDPKVRSYLDAQPEVAEYVGQVSGFLDTWLPRLRGETRSYVTIAFGCTGGKHRSVYLAETLARHARDLGWEEVATFHRELD</sequence>
<dbReference type="EMBL" id="JBBWWT010000002">
    <property type="protein sequence ID" value="MEL1263650.1"/>
    <property type="molecule type" value="Genomic_DNA"/>
</dbReference>
<proteinExistence type="inferred from homology"/>
<comment type="caution">
    <text evidence="7">The sequence shown here is derived from an EMBL/GenBank/DDBJ whole genome shotgun (WGS) entry which is preliminary data.</text>
</comment>
<dbReference type="InterPro" id="IPR053931">
    <property type="entry name" value="RapZ_C"/>
</dbReference>
<dbReference type="NCBIfam" id="NF003828">
    <property type="entry name" value="PRK05416.1"/>
    <property type="match status" value="1"/>
</dbReference>
<evidence type="ECO:0000259" key="5">
    <source>
        <dbReference type="Pfam" id="PF03668"/>
    </source>
</evidence>
<dbReference type="Pfam" id="PF22740">
    <property type="entry name" value="PapZ_C"/>
    <property type="match status" value="1"/>
</dbReference>
<keyword evidence="1 4" id="KW-0547">Nucleotide-binding</keyword>
<feature type="binding site" evidence="4">
    <location>
        <begin position="85"/>
        <end position="88"/>
    </location>
    <ligand>
        <name>GTP</name>
        <dbReference type="ChEBI" id="CHEBI:37565"/>
    </ligand>
</feature>
<keyword evidence="3 4" id="KW-0342">GTP-binding</keyword>
<accession>A0ABU9IXB3</accession>
<reference evidence="7 8" key="1">
    <citation type="submission" date="2024-04" db="EMBL/GenBank/DDBJ databases">
        <title>Draft genome sequence of Pseudoxanthomonas putridarboris WD12.</title>
        <authorList>
            <person name="Oh J."/>
        </authorList>
    </citation>
    <scope>NUCLEOTIDE SEQUENCE [LARGE SCALE GENOMIC DNA]</scope>
    <source>
        <strain evidence="7 8">WD12</strain>
    </source>
</reference>
<dbReference type="Gene3D" id="3.40.50.300">
    <property type="entry name" value="P-loop containing nucleotide triphosphate hydrolases"/>
    <property type="match status" value="1"/>
</dbReference>
<dbReference type="InterPro" id="IPR053930">
    <property type="entry name" value="RapZ-like_N"/>
</dbReference>
<dbReference type="PANTHER" id="PTHR30448:SF0">
    <property type="entry name" value="RNASE ADAPTER PROTEIN RAPZ"/>
    <property type="match status" value="1"/>
</dbReference>
<evidence type="ECO:0000256" key="1">
    <source>
        <dbReference type="ARBA" id="ARBA00022741"/>
    </source>
</evidence>
<feature type="binding site" evidence="4">
    <location>
        <begin position="34"/>
        <end position="41"/>
    </location>
    <ligand>
        <name>ATP</name>
        <dbReference type="ChEBI" id="CHEBI:30616"/>
    </ligand>
</feature>
<dbReference type="HAMAP" id="MF_00636">
    <property type="entry name" value="RapZ_like"/>
    <property type="match status" value="1"/>
</dbReference>
<dbReference type="SUPFAM" id="SSF52540">
    <property type="entry name" value="P-loop containing nucleoside triphosphate hydrolases"/>
    <property type="match status" value="1"/>
</dbReference>
<organism evidence="7 8">
    <name type="scientific">Pseudoxanthomonas putridarboris</name>
    <dbReference type="NCBI Taxonomy" id="752605"/>
    <lineage>
        <taxon>Bacteria</taxon>
        <taxon>Pseudomonadati</taxon>
        <taxon>Pseudomonadota</taxon>
        <taxon>Gammaproteobacteria</taxon>
        <taxon>Lysobacterales</taxon>
        <taxon>Lysobacteraceae</taxon>
        <taxon>Pseudoxanthomonas</taxon>
    </lineage>
</organism>
<evidence type="ECO:0000259" key="6">
    <source>
        <dbReference type="Pfam" id="PF22740"/>
    </source>
</evidence>
<dbReference type="Pfam" id="PF03668">
    <property type="entry name" value="RapZ-like_N"/>
    <property type="match status" value="1"/>
</dbReference>
<dbReference type="InterPro" id="IPR027417">
    <property type="entry name" value="P-loop_NTPase"/>
</dbReference>
<evidence type="ECO:0000256" key="4">
    <source>
        <dbReference type="HAMAP-Rule" id="MF_00636"/>
    </source>
</evidence>
<gene>
    <name evidence="7" type="primary">rapZ</name>
    <name evidence="7" type="ORF">AAD027_04575</name>
</gene>
<protein>
    <submittedName>
        <fullName evidence="7">RNase adapter RapZ</fullName>
    </submittedName>
</protein>
<feature type="domain" description="RapZ-like N-terminal" evidence="5">
    <location>
        <begin position="29"/>
        <end position="184"/>
    </location>
</feature>
<evidence type="ECO:0000256" key="2">
    <source>
        <dbReference type="ARBA" id="ARBA00022840"/>
    </source>
</evidence>